<dbReference type="GO" id="GO:0000155">
    <property type="term" value="F:phosphorelay sensor kinase activity"/>
    <property type="evidence" value="ECO:0007669"/>
    <property type="project" value="TreeGrafter"/>
</dbReference>
<dbReference type="PANTHER" id="PTHR45569:SF1">
    <property type="entry name" value="SENSOR PROTEIN KDPD"/>
    <property type="match status" value="1"/>
</dbReference>
<dbReference type="AlphaFoldDB" id="A0A6L3ZGJ0"/>
<dbReference type="Proteomes" id="UP000484164">
    <property type="component" value="Unassembled WGS sequence"/>
</dbReference>
<feature type="domain" description="Histidine kinase" evidence="2">
    <location>
        <begin position="753"/>
        <end position="958"/>
    </location>
</feature>
<dbReference type="PANTHER" id="PTHR45569">
    <property type="entry name" value="SENSOR PROTEIN KDPD"/>
    <property type="match status" value="1"/>
</dbReference>
<organism evidence="3 4">
    <name type="scientific">Phaeocystidibacter marisrubri</name>
    <dbReference type="NCBI Taxonomy" id="1577780"/>
    <lineage>
        <taxon>Bacteria</taxon>
        <taxon>Pseudomonadati</taxon>
        <taxon>Bacteroidota</taxon>
        <taxon>Flavobacteriia</taxon>
        <taxon>Flavobacteriales</taxon>
        <taxon>Phaeocystidibacteraceae</taxon>
        <taxon>Phaeocystidibacter</taxon>
    </lineage>
</organism>
<name>A0A6L3ZGJ0_9FLAO</name>
<dbReference type="Gene3D" id="3.30.565.10">
    <property type="entry name" value="Histidine kinase-like ATPase, C-terminal domain"/>
    <property type="match status" value="1"/>
</dbReference>
<proteinExistence type="predicted"/>
<dbReference type="OrthoDB" id="1090267at2"/>
<dbReference type="Pfam" id="PF02518">
    <property type="entry name" value="HATPase_c"/>
    <property type="match status" value="1"/>
</dbReference>
<keyword evidence="1" id="KW-0812">Transmembrane</keyword>
<keyword evidence="3" id="KW-0418">Kinase</keyword>
<keyword evidence="1" id="KW-1133">Transmembrane helix</keyword>
<gene>
    <name evidence="3" type="ORF">F8C82_12895</name>
</gene>
<keyword evidence="1" id="KW-0472">Membrane</keyword>
<accession>A0A6L3ZGJ0</accession>
<dbReference type="EMBL" id="WBVQ01000002">
    <property type="protein sequence ID" value="KAB2816572.1"/>
    <property type="molecule type" value="Genomic_DNA"/>
</dbReference>
<dbReference type="InterPro" id="IPR036890">
    <property type="entry name" value="HATPase_C_sf"/>
</dbReference>
<dbReference type="SUPFAM" id="SSF55874">
    <property type="entry name" value="ATPase domain of HSP90 chaperone/DNA topoisomerase II/histidine kinase"/>
    <property type="match status" value="1"/>
</dbReference>
<keyword evidence="4" id="KW-1185">Reference proteome</keyword>
<reference evidence="3 4" key="1">
    <citation type="submission" date="2019-10" db="EMBL/GenBank/DDBJ databases">
        <title>Genome sequence of Phaeocystidibacter marisrubri JCM30614 (type strain).</title>
        <authorList>
            <person name="Bowman J.P."/>
        </authorList>
    </citation>
    <scope>NUCLEOTIDE SEQUENCE [LARGE SCALE GENOMIC DNA]</scope>
    <source>
        <strain evidence="3 4">JCM 30614</strain>
    </source>
</reference>
<dbReference type="InterPro" id="IPR052023">
    <property type="entry name" value="Histidine_kinase_KdpD"/>
</dbReference>
<dbReference type="InterPro" id="IPR003594">
    <property type="entry name" value="HATPase_dom"/>
</dbReference>
<dbReference type="PROSITE" id="PS50109">
    <property type="entry name" value="HIS_KIN"/>
    <property type="match status" value="1"/>
</dbReference>
<protein>
    <submittedName>
        <fullName evidence="3">HAMP domain-containing histidine kinase</fullName>
    </submittedName>
</protein>
<dbReference type="CDD" id="cd00075">
    <property type="entry name" value="HATPase"/>
    <property type="match status" value="1"/>
</dbReference>
<evidence type="ECO:0000259" key="2">
    <source>
        <dbReference type="PROSITE" id="PS50109"/>
    </source>
</evidence>
<dbReference type="GO" id="GO:0005886">
    <property type="term" value="C:plasma membrane"/>
    <property type="evidence" value="ECO:0007669"/>
    <property type="project" value="TreeGrafter"/>
</dbReference>
<evidence type="ECO:0000256" key="1">
    <source>
        <dbReference type="SAM" id="Phobius"/>
    </source>
</evidence>
<keyword evidence="3" id="KW-0808">Transferase</keyword>
<dbReference type="RefSeq" id="WP_151693999.1">
    <property type="nucleotide sequence ID" value="NZ_BMGX01000001.1"/>
</dbReference>
<evidence type="ECO:0000313" key="4">
    <source>
        <dbReference type="Proteomes" id="UP000484164"/>
    </source>
</evidence>
<comment type="caution">
    <text evidence="3">The sequence shown here is derived from an EMBL/GenBank/DDBJ whole genome shotgun (WGS) entry which is preliminary data.</text>
</comment>
<evidence type="ECO:0000313" key="3">
    <source>
        <dbReference type="EMBL" id="KAB2816572.1"/>
    </source>
</evidence>
<feature type="transmembrane region" description="Helical" evidence="1">
    <location>
        <begin position="699"/>
        <end position="721"/>
    </location>
</feature>
<dbReference type="SMART" id="SM00387">
    <property type="entry name" value="HATPase_c"/>
    <property type="match status" value="1"/>
</dbReference>
<dbReference type="InterPro" id="IPR005467">
    <property type="entry name" value="His_kinase_dom"/>
</dbReference>
<sequence length="958" mass="109516">MKQFFHRDWRKVLILTAIVQIAFTSLALSSPVLSLSRTNRTPQWFIQYNWNWTQDDYFYSSKVSSQMWVHDDTIFMNSGEGLVYSTNGVEWCGYHENINTRFLRILGFTILNGERYYRTNGDVLINSAGEEKYVFRRAGSDWMITKNQFLDGQLGSFLYTPHDTLWGKNSRLAYDIGDNILIIDELEVKVYYKASGKLLTIHQLKELAEQAVERPIQVITLSQGWMIKINDEVLDIRMDSNGRAYVHSVSKIDPVLYLHQYGDAVVVESGMEYTLYSGRLDQADYNKFKSLNVNHIHPYKDKYIAISSTRGVALLTPTYVKVINPISDINSMVDGILTFNGDYWMVKRNVGVIGMGMEYDDVPAEIRSEFSSSYRLMSFPFKGRRLVIDQNVYPHSGIDFICPTAEELKDWSGDVYLRFCAARIQQIDAQSLFLQNDNHIFKLTVGEGFLRCDTILIDKSRHIYGFDSFQHKGETHYWVSYWDHFVLYDQNWEEIREHDIPKVRNVLSIGDELVVCSHLSGLFIIDEDRVEKVVINNLQANSHLSKADFLNGTFYLLGNSGLMYQDSAFVVQQLRSHHPIALANVYREFTVETNGGLFEIAIQISDSSLAIATSVGLIEWKVPATSAVQVKNLEELYTIYNRLTTELAYRFTERSQGTWEQISMEQSMTKQSDNLYYLIGNKGTYYFYDTYKWWVTPPVWLILSFSGLFFLLILYLIRLIFVRSLQRRVQKMSLKFGYEPMKGNIDLPSSLSLVNHDLGGSISVIHTLLGAMKSNPEVSKDELTIVQNLLQETRNSISSRIMKLCSREESAKESLLVIVRELKGEIAAYAKLKSVKVEFDYDPEMENKEIPCSDLLKRAISITLGNALKFSPSSSKVRVEIAVEDDLLITKVKDNGPGLQPGWKIDSGIKKPGSSGEFGSGIALKIIQPLIEMVDGQITLENRTDRRGAIAIIKLPLN</sequence>